<dbReference type="Proteomes" id="UP001465976">
    <property type="component" value="Unassembled WGS sequence"/>
</dbReference>
<keyword evidence="4" id="KW-1185">Reference proteome</keyword>
<proteinExistence type="predicted"/>
<dbReference type="PANTHER" id="PTHR43092:SF2">
    <property type="entry name" value="HERCYNYLCYSTEINE SULFOXIDE LYASE"/>
    <property type="match status" value="1"/>
</dbReference>
<comment type="caution">
    <text evidence="3">The sequence shown here is derived from an EMBL/GenBank/DDBJ whole genome shotgun (WGS) entry which is preliminary data.</text>
</comment>
<dbReference type="InterPro" id="IPR000192">
    <property type="entry name" value="Aminotrans_V_dom"/>
</dbReference>
<reference evidence="3 4" key="1">
    <citation type="submission" date="2024-02" db="EMBL/GenBank/DDBJ databases">
        <title>A draft genome for the cacao thread blight pathogen Marasmius crinis-equi.</title>
        <authorList>
            <person name="Cohen S.P."/>
            <person name="Baruah I.K."/>
            <person name="Amoako-Attah I."/>
            <person name="Bukari Y."/>
            <person name="Meinhardt L.W."/>
            <person name="Bailey B.A."/>
        </authorList>
    </citation>
    <scope>NUCLEOTIDE SEQUENCE [LARGE SCALE GENOMIC DNA]</scope>
    <source>
        <strain evidence="3 4">GH-76</strain>
    </source>
</reference>
<evidence type="ECO:0000313" key="3">
    <source>
        <dbReference type="EMBL" id="KAL0581648.1"/>
    </source>
</evidence>
<feature type="domain" description="Aminotransferase class V" evidence="2">
    <location>
        <begin position="66"/>
        <end position="386"/>
    </location>
</feature>
<dbReference type="InterPro" id="IPR015424">
    <property type="entry name" value="PyrdxlP-dep_Trfase"/>
</dbReference>
<evidence type="ECO:0000313" key="4">
    <source>
        <dbReference type="Proteomes" id="UP001465976"/>
    </source>
</evidence>
<dbReference type="Gene3D" id="3.90.1150.10">
    <property type="entry name" value="Aspartate Aminotransferase, domain 1"/>
    <property type="match status" value="1"/>
</dbReference>
<evidence type="ECO:0000259" key="2">
    <source>
        <dbReference type="Pfam" id="PF00266"/>
    </source>
</evidence>
<dbReference type="InterPro" id="IPR015421">
    <property type="entry name" value="PyrdxlP-dep_Trfase_major"/>
</dbReference>
<dbReference type="EMBL" id="JBAHYK010000006">
    <property type="protein sequence ID" value="KAL0581648.1"/>
    <property type="molecule type" value="Genomic_DNA"/>
</dbReference>
<dbReference type="SUPFAM" id="SSF53383">
    <property type="entry name" value="PLP-dependent transferases"/>
    <property type="match status" value="1"/>
</dbReference>
<name>A0ABR3G1U6_9AGAR</name>
<dbReference type="Pfam" id="PF00266">
    <property type="entry name" value="Aminotran_5"/>
    <property type="match status" value="1"/>
</dbReference>
<dbReference type="PANTHER" id="PTHR43092">
    <property type="entry name" value="L-CYSTEINE DESULFHYDRASE"/>
    <property type="match status" value="1"/>
</dbReference>
<evidence type="ECO:0000256" key="1">
    <source>
        <dbReference type="ARBA" id="ARBA00022898"/>
    </source>
</evidence>
<gene>
    <name evidence="3" type="ORF">V5O48_000349</name>
</gene>
<organism evidence="3 4">
    <name type="scientific">Marasmius crinis-equi</name>
    <dbReference type="NCBI Taxonomy" id="585013"/>
    <lineage>
        <taxon>Eukaryota</taxon>
        <taxon>Fungi</taxon>
        <taxon>Dikarya</taxon>
        <taxon>Basidiomycota</taxon>
        <taxon>Agaricomycotina</taxon>
        <taxon>Agaricomycetes</taxon>
        <taxon>Agaricomycetidae</taxon>
        <taxon>Agaricales</taxon>
        <taxon>Marasmiineae</taxon>
        <taxon>Marasmiaceae</taxon>
        <taxon>Marasmius</taxon>
    </lineage>
</organism>
<dbReference type="Gene3D" id="3.40.640.10">
    <property type="entry name" value="Type I PLP-dependent aspartate aminotransferase-like (Major domain)"/>
    <property type="match status" value="1"/>
</dbReference>
<sequence>MSTFTKSLALSASESYPEILKMTESSLAPPPIYKSKSPPEFGHAMLEYFNFDKDYTNMNHGSYGSAPKPVLDAYQSLLAQSEGAPDIFHRLSYIPLLVKSRERVAKLVGVRDVDELVFVTNASHGINTVLWNFQWEKGDVLIPCNTTYGSISRTVHYLHDVSPNPEVAPFTILLPSTHEKILEDWRTHLRSLNEARKRVNPNGKIVAVIDSIVSMPGILLPWKEMVKICKEENVWSLIDAAHSIGQEVNIDLEEADPDFWISNCHKWLYTKRSAAVLYVPKRNQHIVKSSFPTAATYVSPDKRDGRHNFVEQFEWCGTIDWSNYLTVIPALDFREWVGGEEKINTYCRKLAIEGGKKLAETMGTKLLDDTDNHEFTLNMTNVALPLSSEVAFTSEVDMMFKTKMLLGKKTFAAHWIHNGEWFIRASAQIWLEVEDFVNLGKAYLDVCAEIEKEFLGKEKEKL</sequence>
<keyword evidence="1" id="KW-0663">Pyridoxal phosphate</keyword>
<dbReference type="InterPro" id="IPR015422">
    <property type="entry name" value="PyrdxlP-dep_Trfase_small"/>
</dbReference>
<accession>A0ABR3G1U6</accession>
<protein>
    <recommendedName>
        <fullName evidence="2">Aminotransferase class V domain-containing protein</fullName>
    </recommendedName>
</protein>